<evidence type="ECO:0000256" key="3">
    <source>
        <dbReference type="ARBA" id="ARBA00022448"/>
    </source>
</evidence>
<keyword evidence="9 11" id="KW-0472">Membrane</keyword>
<feature type="transmembrane region" description="Helical" evidence="11">
    <location>
        <begin position="906"/>
        <end position="927"/>
    </location>
</feature>
<dbReference type="Pfam" id="PF08370">
    <property type="entry name" value="PDR_assoc"/>
    <property type="match status" value="1"/>
</dbReference>
<evidence type="ECO:0000256" key="1">
    <source>
        <dbReference type="ARBA" id="ARBA00004141"/>
    </source>
</evidence>
<dbReference type="Pfam" id="PF00005">
    <property type="entry name" value="ABC_tran"/>
    <property type="match status" value="1"/>
</dbReference>
<feature type="transmembrane region" description="Helical" evidence="11">
    <location>
        <begin position="723"/>
        <end position="742"/>
    </location>
</feature>
<feature type="region of interest" description="Disordered" evidence="10">
    <location>
        <begin position="1584"/>
        <end position="1609"/>
    </location>
</feature>
<keyword evidence="5" id="KW-0677">Repeat</keyword>
<sequence>MAQLAGPDEIESFRIELAEIGRSIRTSFRSHVSSFRSVSTVKSEHGRDADDEDVLQWVGVERLPTFERITTALFEKQDCTAGNGDVKGKRIINVAKLGAQERHMFIEKLIKHIENDNLRLLHKLRKRIDKVGVQLPTVEVRYKNLCVEAECEIVQGKPLPTLWNTTKSILSGIAHLSYSKQRTKISIIKDVSGVIKPGRMTLLLGPPGCGKTTMLLALSGKLSHSLKRFDSLEVYFTEIHEHINIFTKLCASYMTIFMRLLLALLPKLSNLSTIKIVMWKWDRVSSKSLTDPYLLMKVAGEMSYNGHKLEEFVPQKSSAYVSQYDLHIPEMTVRETIDFSARCQGTGSRAVSRREKQAGILPDSDVDAYMKAISVEGLKSNLQTDYILKILGLDICADTMAGDAMRRGISGGQKKRLTTGEMIVGPTRALFMDEISNGLDSSTTFQIVSCLKHLSHIMDATVMISLLQPAPETFDLFDDIILMTEGKIVYHGPRSSICKFFEDCGFRCPERKGVADFLQEVISRKDQGQYWFHTEQPYSYVSVDHFVKKFKESQVGKNLEEEISKPSDKSKNHKSALSLTKYSLTKWELFKACSVREFLLMKRNSFIYVFKTTQLLIIASITMTVLLRTRMAVDTIHASYYMGALFYGLIILLVDGFPEIQMTVSRLAVFYKHRELCFYPAWAYAIPSAILKVPVSLLEAFVWTTLTYYVIGYSPEFRRFLRQFLLLFLIHLTSTSMFRFVASVFQTAVASTAAGSLTIVIASVFGGFVIAKPAMPVWLAWGFWFSPLTYGEIGLTVNEFLSPRWEKVISGNTSIGQQTLESRGLNFHDYFYWISVGALIGMTLLLNIGFTMALTFLKPPGNSRAIISREKYNQLQGKVNDSGVFDKDKTLTADPAKSSTEPKKGVLVFFLLSSILTYSICLCRLSHGRMVLPFEPLTMTFTDVHYYVDTPPEMRKHGNQQKKLRLLSDITGAFKPGILTALMGVSGAGKTTLMDVLSGRKTGGTIEGEIRIGGYLKVQDSFARISGYCEQTDIHSPQITVEESLVYSAWLRLSPEIDAKTKIDFVNKVIETIELDGIKDSLVGMPGDSGLSTEQRKRLTIAVELVSNPSIIFMDEPTSGLDARAAAIVMRAAKNIVETGRTVVCTIHQPSIDIFEAFDELILMKIGGRIIYSGPLGQRSSRVIEYFESIPGVPKIKDNYNPATWMLEVTSQSAEAALGVDFGQIYEGSTLYQENEELVKQLSSPTPGSKELHFPTRFPQNGWEQLKACLWKQNLSYWRSPSYNLVRIIIMASGALLFSLLYWQQGKKIKNEQDLFNIAGSMYAFIVFFGINNCSSVLPFVATERTVLYRERFAGMYSSWAYSFAQVLVEVPYLFVQSIIYVIIAYPMIGYSLSAGKIFWSFYSMFCTLLFFNYQGMLLVSVTPNIQVAAILASFSYTMLNFFSGFVVPKPHIPKWWLWLYYICPTSWALNGMLSSQYGDVDKEISVFGDTRALSAFVEDYFGYRHSFLSVVGVVLIIFPIVTASLFAYFIGRLNFQRRITEQEGSCPHQDEIFPSNKRYVPTKRGLDKSPSLITEQVPTFTSFPGTKEQHDINSTKTSSINAQQTIPT</sequence>
<protein>
    <recommendedName>
        <fullName evidence="12">ABC transporter domain-containing protein</fullName>
    </recommendedName>
</protein>
<evidence type="ECO:0000313" key="14">
    <source>
        <dbReference type="Proteomes" id="UP000657918"/>
    </source>
</evidence>
<feature type="compositionally biased region" description="Polar residues" evidence="10">
    <location>
        <begin position="1595"/>
        <end position="1609"/>
    </location>
</feature>
<feature type="domain" description="ABC transporter" evidence="12">
    <location>
        <begin position="939"/>
        <end position="1192"/>
    </location>
</feature>
<accession>A0A835JEX9</accession>
<evidence type="ECO:0000256" key="2">
    <source>
        <dbReference type="ARBA" id="ARBA00006012"/>
    </source>
</evidence>
<dbReference type="GO" id="GO:0140359">
    <property type="term" value="F:ABC-type transporter activity"/>
    <property type="evidence" value="ECO:0007669"/>
    <property type="project" value="InterPro"/>
</dbReference>
<dbReference type="CDD" id="cd03232">
    <property type="entry name" value="ABCG_PDR_domain2"/>
    <property type="match status" value="1"/>
</dbReference>
<feature type="transmembrane region" description="Helical" evidence="11">
    <location>
        <begin position="748"/>
        <end position="771"/>
    </location>
</feature>
<gene>
    <name evidence="13" type="ORF">SADUNF_Sadunf15G0004900</name>
</gene>
<evidence type="ECO:0000256" key="4">
    <source>
        <dbReference type="ARBA" id="ARBA00022692"/>
    </source>
</evidence>
<keyword evidence="4 11" id="KW-0812">Transmembrane</keyword>
<dbReference type="GO" id="GO:0005886">
    <property type="term" value="C:plasma membrane"/>
    <property type="evidence" value="ECO:0007669"/>
    <property type="project" value="UniProtKB-ARBA"/>
</dbReference>
<name>A0A835JEX9_9ROSI</name>
<reference evidence="13 14" key="1">
    <citation type="submission" date="2020-10" db="EMBL/GenBank/DDBJ databases">
        <title>Plant Genome Project.</title>
        <authorList>
            <person name="Zhang R.-G."/>
        </authorList>
    </citation>
    <scope>NUCLEOTIDE SEQUENCE [LARGE SCALE GENOMIC DNA]</scope>
    <source>
        <strain evidence="13">FAFU-HL-1</strain>
        <tissue evidence="13">Leaf</tissue>
    </source>
</reference>
<comment type="similarity">
    <text evidence="2">Belongs to the ABC transporter superfamily. ABCG family. PDR (TC 3.A.1.205) subfamily.</text>
</comment>
<evidence type="ECO:0000259" key="12">
    <source>
        <dbReference type="PROSITE" id="PS50893"/>
    </source>
</evidence>
<keyword evidence="3" id="KW-0813">Transport</keyword>
<organism evidence="13 14">
    <name type="scientific">Salix dunnii</name>
    <dbReference type="NCBI Taxonomy" id="1413687"/>
    <lineage>
        <taxon>Eukaryota</taxon>
        <taxon>Viridiplantae</taxon>
        <taxon>Streptophyta</taxon>
        <taxon>Embryophyta</taxon>
        <taxon>Tracheophyta</taxon>
        <taxon>Spermatophyta</taxon>
        <taxon>Magnoliopsida</taxon>
        <taxon>eudicotyledons</taxon>
        <taxon>Gunneridae</taxon>
        <taxon>Pentapetalae</taxon>
        <taxon>rosids</taxon>
        <taxon>fabids</taxon>
        <taxon>Malpighiales</taxon>
        <taxon>Salicaceae</taxon>
        <taxon>Saliceae</taxon>
        <taxon>Salix</taxon>
    </lineage>
</organism>
<keyword evidence="14" id="KW-1185">Reference proteome</keyword>
<feature type="domain" description="ABC transporter" evidence="12">
    <location>
        <begin position="173"/>
        <end position="510"/>
    </location>
</feature>
<feature type="transmembrane region" description="Helical" evidence="11">
    <location>
        <begin position="1398"/>
        <end position="1420"/>
    </location>
</feature>
<dbReference type="InterPro" id="IPR003439">
    <property type="entry name" value="ABC_transporter-like_ATP-bd"/>
</dbReference>
<feature type="transmembrane region" description="Helical" evidence="11">
    <location>
        <begin position="1315"/>
        <end position="1340"/>
    </location>
</feature>
<dbReference type="Gene3D" id="3.40.50.300">
    <property type="entry name" value="P-loop containing nucleotide triphosphate hydrolases"/>
    <property type="match status" value="2"/>
</dbReference>
<dbReference type="FunFam" id="3.40.50.300:FF:000179">
    <property type="entry name" value="ABC transporter G family member 34"/>
    <property type="match status" value="1"/>
</dbReference>
<feature type="transmembrane region" description="Helical" evidence="11">
    <location>
        <begin position="1426"/>
        <end position="1449"/>
    </location>
</feature>
<dbReference type="SUPFAM" id="SSF52540">
    <property type="entry name" value="P-loop containing nucleoside triphosphate hydrolases"/>
    <property type="match status" value="2"/>
</dbReference>
<dbReference type="PANTHER" id="PTHR19241">
    <property type="entry name" value="ATP-BINDING CASSETTE TRANSPORTER"/>
    <property type="match status" value="1"/>
</dbReference>
<feature type="transmembrane region" description="Helical" evidence="11">
    <location>
        <begin position="1508"/>
        <end position="1531"/>
    </location>
</feature>
<evidence type="ECO:0000256" key="6">
    <source>
        <dbReference type="ARBA" id="ARBA00022741"/>
    </source>
</evidence>
<feature type="transmembrane region" description="Helical" evidence="11">
    <location>
        <begin position="1285"/>
        <end position="1303"/>
    </location>
</feature>
<dbReference type="GO" id="GO:0005524">
    <property type="term" value="F:ATP binding"/>
    <property type="evidence" value="ECO:0007669"/>
    <property type="project" value="UniProtKB-KW"/>
</dbReference>
<feature type="transmembrane region" description="Helical" evidence="11">
    <location>
        <begin position="830"/>
        <end position="857"/>
    </location>
</feature>
<dbReference type="FunFam" id="3.40.50.300:FF:000157">
    <property type="entry name" value="ABC transporter G family member 34"/>
    <property type="match status" value="1"/>
</dbReference>
<dbReference type="Pfam" id="PF01061">
    <property type="entry name" value="ABC2_membrane"/>
    <property type="match status" value="2"/>
</dbReference>
<evidence type="ECO:0000313" key="13">
    <source>
        <dbReference type="EMBL" id="KAF9667269.1"/>
    </source>
</evidence>
<dbReference type="Pfam" id="PF19055">
    <property type="entry name" value="ABC2_membrane_7"/>
    <property type="match status" value="2"/>
</dbReference>
<keyword evidence="7" id="KW-0067">ATP-binding</keyword>
<proteinExistence type="inferred from homology"/>
<comment type="subcellular location">
    <subcellularLocation>
        <location evidence="1">Membrane</location>
        <topology evidence="1">Multi-pass membrane protein</topology>
    </subcellularLocation>
</comment>
<evidence type="ECO:0000256" key="5">
    <source>
        <dbReference type="ARBA" id="ARBA00022737"/>
    </source>
</evidence>
<dbReference type="EMBL" id="JADGMS010000015">
    <property type="protein sequence ID" value="KAF9667269.1"/>
    <property type="molecule type" value="Genomic_DNA"/>
</dbReference>
<evidence type="ECO:0000256" key="8">
    <source>
        <dbReference type="ARBA" id="ARBA00022989"/>
    </source>
</evidence>
<keyword evidence="6" id="KW-0547">Nucleotide-binding</keyword>
<dbReference type="PROSITE" id="PS50893">
    <property type="entry name" value="ABC_TRANSPORTER_2"/>
    <property type="match status" value="2"/>
</dbReference>
<evidence type="ECO:0000256" key="11">
    <source>
        <dbReference type="SAM" id="Phobius"/>
    </source>
</evidence>
<keyword evidence="8 11" id="KW-1133">Transmembrane helix</keyword>
<dbReference type="SMART" id="SM00382">
    <property type="entry name" value="AAA"/>
    <property type="match status" value="2"/>
</dbReference>
<dbReference type="InterPro" id="IPR013525">
    <property type="entry name" value="ABC2_TM"/>
</dbReference>
<dbReference type="OrthoDB" id="66620at2759"/>
<evidence type="ECO:0000256" key="7">
    <source>
        <dbReference type="ARBA" id="ARBA00022840"/>
    </source>
</evidence>
<evidence type="ECO:0000256" key="9">
    <source>
        <dbReference type="ARBA" id="ARBA00023136"/>
    </source>
</evidence>
<feature type="transmembrane region" description="Helical" evidence="11">
    <location>
        <begin position="689"/>
        <end position="711"/>
    </location>
</feature>
<dbReference type="InterPro" id="IPR003593">
    <property type="entry name" value="AAA+_ATPase"/>
</dbReference>
<evidence type="ECO:0000256" key="10">
    <source>
        <dbReference type="SAM" id="MobiDB-lite"/>
    </source>
</evidence>
<dbReference type="GO" id="GO:0016887">
    <property type="term" value="F:ATP hydrolysis activity"/>
    <property type="evidence" value="ECO:0007669"/>
    <property type="project" value="InterPro"/>
</dbReference>
<comment type="caution">
    <text evidence="13">The sequence shown here is derived from an EMBL/GenBank/DDBJ whole genome shotgun (WGS) entry which is preliminary data.</text>
</comment>
<dbReference type="InterPro" id="IPR027417">
    <property type="entry name" value="P-loop_NTPase"/>
</dbReference>
<dbReference type="InterPro" id="IPR034003">
    <property type="entry name" value="ABCG_PDR_2"/>
</dbReference>
<feature type="transmembrane region" description="Helical" evidence="11">
    <location>
        <begin position="1360"/>
        <end position="1386"/>
    </location>
</feature>
<dbReference type="InterPro" id="IPR043926">
    <property type="entry name" value="ABCG_dom"/>
</dbReference>
<feature type="transmembrane region" description="Helical" evidence="11">
    <location>
        <begin position="606"/>
        <end position="627"/>
    </location>
</feature>
<dbReference type="InterPro" id="IPR013581">
    <property type="entry name" value="PDR_assoc"/>
</dbReference>
<dbReference type="Proteomes" id="UP000657918">
    <property type="component" value="Unassembled WGS sequence"/>
</dbReference>
<feature type="transmembrane region" description="Helical" evidence="11">
    <location>
        <begin position="639"/>
        <end position="657"/>
    </location>
</feature>